<dbReference type="InterPro" id="IPR000305">
    <property type="entry name" value="GIY-YIG_endonuc"/>
</dbReference>
<dbReference type="PROSITE" id="PS50164">
    <property type="entry name" value="GIY_YIG"/>
    <property type="match status" value="1"/>
</dbReference>
<dbReference type="PANTHER" id="PTHR21301:SF12">
    <property type="match status" value="1"/>
</dbReference>
<dbReference type="Proteomes" id="UP000549394">
    <property type="component" value="Unassembled WGS sequence"/>
</dbReference>
<comment type="caution">
    <text evidence="3">The sequence shown here is derived from an EMBL/GenBank/DDBJ whole genome shotgun (WGS) entry which is preliminary data.</text>
</comment>
<sequence length="831" mass="95975">MSPQTIQMNAILFNARKEEFKQSRKGKTQAKIDRNLEHSNNCANPVHLYSNDYNDWNVPDPVIQTLNKGLKYINIDYKSTRKQWITKNWKEGLASFLHRLVKHKDVGPFTYRVNPFAKVSQTDKTVIKEDPPIDGEDTPVWNDFKNNIWNKGCETINGLSERYGYLHQNGPSSRFQTSVETVCNKDDIIIKPADKGNNIVILNKRDYLIEANRQLSDNNTYKKVSFPISKSRHSEIISILSNLNKEDFLTNRMMKKLSPKLEATDRMPPGRPVVCYRGSDLHPLSCWISADTSPLSIYTIIQTADVDALYPSIDPDWGLQCIAKQLYNWPKDNRPDEAILKLLQICLKSNDFVFEGERYLQIKGTAMGVSFSPAYANIVLGVWEEDVYTIYKEHLLVYRRYIDDILIVWRKESSDTVGEDDRLREFWNYLNNRNEGISLTRSEAGNTTIFLDLEIQLNPLVFKTHFKPTDSRRLLNPKSAHPKHTIKGILFAQALRYLRNCSKIDTAKGQLNDLRNLNKDLGYTKSMFKEAWLKATKRIEIERQEFEGMKPCNGRRCLVCLKVRKTNTWQSTGSNQWFRVKGDFDCTSSWIIYIIQCTLCEIQYVGLTTRTLRDRINNHKGDVRNGSNKLVSDHFRKHGIDQMTYWVCDSIPEEDPNREKTLQTLEARYIKEANTVTPYGLNEDHGCYSTTIVPLVVYHPSPWYKLNRILKDHWSALNDDSPLKAIRPIIALKLGRSLGSLIVKGRTEGPPQEDNTNTLNLLECWPSPWWHIKTVFNRPQNKFSIVNNIESLDNSNNTILTMANSWVGDDQDSSFAGINLLLEIQREIDSE</sequence>
<evidence type="ECO:0000259" key="2">
    <source>
        <dbReference type="PROSITE" id="PS50878"/>
    </source>
</evidence>
<dbReference type="Pfam" id="PF26215">
    <property type="entry name" value="HTH_animal"/>
    <property type="match status" value="1"/>
</dbReference>
<protein>
    <submittedName>
        <fullName evidence="3">DgyrCDS14716</fullName>
    </submittedName>
</protein>
<dbReference type="Pfam" id="PF01541">
    <property type="entry name" value="GIY-YIG"/>
    <property type="match status" value="1"/>
</dbReference>
<feature type="domain" description="Reverse transcriptase" evidence="2">
    <location>
        <begin position="209"/>
        <end position="455"/>
    </location>
</feature>
<evidence type="ECO:0000259" key="1">
    <source>
        <dbReference type="PROSITE" id="PS50164"/>
    </source>
</evidence>
<accession>A0A7I8WEL2</accession>
<dbReference type="OrthoDB" id="6131042at2759"/>
<dbReference type="SUPFAM" id="SSF82771">
    <property type="entry name" value="GIY-YIG endonuclease"/>
    <property type="match status" value="1"/>
</dbReference>
<dbReference type="InterPro" id="IPR000477">
    <property type="entry name" value="RT_dom"/>
</dbReference>
<keyword evidence="4" id="KW-1185">Reference proteome</keyword>
<dbReference type="InterPro" id="IPR035901">
    <property type="entry name" value="GIY-YIG_endonuc_sf"/>
</dbReference>
<dbReference type="PROSITE" id="PS50878">
    <property type="entry name" value="RT_POL"/>
    <property type="match status" value="1"/>
</dbReference>
<evidence type="ECO:0000313" key="3">
    <source>
        <dbReference type="EMBL" id="CAD5126632.1"/>
    </source>
</evidence>
<organism evidence="3 4">
    <name type="scientific">Dimorphilus gyrociliatus</name>
    <dbReference type="NCBI Taxonomy" id="2664684"/>
    <lineage>
        <taxon>Eukaryota</taxon>
        <taxon>Metazoa</taxon>
        <taxon>Spiralia</taxon>
        <taxon>Lophotrochozoa</taxon>
        <taxon>Annelida</taxon>
        <taxon>Polychaeta</taxon>
        <taxon>Polychaeta incertae sedis</taxon>
        <taxon>Dinophilidae</taxon>
        <taxon>Dimorphilus</taxon>
    </lineage>
</organism>
<dbReference type="Gene3D" id="3.40.1440.10">
    <property type="entry name" value="GIY-YIG endonuclease"/>
    <property type="match status" value="1"/>
</dbReference>
<name>A0A7I8WEL2_9ANNE</name>
<proteinExistence type="predicted"/>
<reference evidence="3 4" key="1">
    <citation type="submission" date="2020-08" db="EMBL/GenBank/DDBJ databases">
        <authorList>
            <person name="Hejnol A."/>
        </authorList>
    </citation>
    <scope>NUCLEOTIDE SEQUENCE [LARGE SCALE GENOMIC DNA]</scope>
</reference>
<dbReference type="CDD" id="cd10442">
    <property type="entry name" value="GIY-YIG_PLEs"/>
    <property type="match status" value="1"/>
</dbReference>
<gene>
    <name evidence="3" type="ORF">DGYR_LOCUS13868</name>
</gene>
<evidence type="ECO:0000313" key="4">
    <source>
        <dbReference type="Proteomes" id="UP000549394"/>
    </source>
</evidence>
<dbReference type="EMBL" id="CAJFCJ010000067">
    <property type="protein sequence ID" value="CAD5126632.1"/>
    <property type="molecule type" value="Genomic_DNA"/>
</dbReference>
<feature type="domain" description="GIY-YIG" evidence="1">
    <location>
        <begin position="588"/>
        <end position="681"/>
    </location>
</feature>
<dbReference type="InterPro" id="IPR058912">
    <property type="entry name" value="HTH_animal"/>
</dbReference>
<dbReference type="AlphaFoldDB" id="A0A7I8WEL2"/>
<dbReference type="PANTHER" id="PTHR21301">
    <property type="entry name" value="REVERSE TRANSCRIPTASE"/>
    <property type="match status" value="1"/>
</dbReference>